<dbReference type="AlphaFoldDB" id="A0A7K0D7L0"/>
<protein>
    <submittedName>
        <fullName evidence="1">Uncharacterized protein</fullName>
    </submittedName>
</protein>
<organism evidence="1 2">
    <name type="scientific">Nocardia macrotermitis</name>
    <dbReference type="NCBI Taxonomy" id="2585198"/>
    <lineage>
        <taxon>Bacteria</taxon>
        <taxon>Bacillati</taxon>
        <taxon>Actinomycetota</taxon>
        <taxon>Actinomycetes</taxon>
        <taxon>Mycobacteriales</taxon>
        <taxon>Nocardiaceae</taxon>
        <taxon>Nocardia</taxon>
    </lineage>
</organism>
<reference evidence="1 2" key="1">
    <citation type="submission" date="2019-10" db="EMBL/GenBank/DDBJ databases">
        <title>Nocardia macrotermitis sp. nov. and Nocardia aurantia sp. nov., isolated from the gut of fungus growing-termite Macrotermes natalensis.</title>
        <authorList>
            <person name="Benndorf R."/>
            <person name="Schwitalla J."/>
            <person name="Martin K."/>
            <person name="De Beer W."/>
            <person name="Kaster A.-K."/>
            <person name="Vollmers J."/>
            <person name="Poulsen M."/>
            <person name="Beemelmanns C."/>
        </authorList>
    </citation>
    <scope>NUCLEOTIDE SEQUENCE [LARGE SCALE GENOMIC DNA]</scope>
    <source>
        <strain evidence="1 2">RB20</strain>
    </source>
</reference>
<keyword evidence="2" id="KW-1185">Reference proteome</keyword>
<comment type="caution">
    <text evidence="1">The sequence shown here is derived from an EMBL/GenBank/DDBJ whole genome shotgun (WGS) entry which is preliminary data.</text>
</comment>
<evidence type="ECO:0000313" key="2">
    <source>
        <dbReference type="Proteomes" id="UP000438448"/>
    </source>
</evidence>
<dbReference type="Proteomes" id="UP000438448">
    <property type="component" value="Unassembled WGS sequence"/>
</dbReference>
<dbReference type="EMBL" id="WEGK01000011">
    <property type="protein sequence ID" value="MQY21755.1"/>
    <property type="molecule type" value="Genomic_DNA"/>
</dbReference>
<evidence type="ECO:0000313" key="1">
    <source>
        <dbReference type="EMBL" id="MQY21755.1"/>
    </source>
</evidence>
<accession>A0A7K0D7L0</accession>
<proteinExistence type="predicted"/>
<gene>
    <name evidence="1" type="ORF">NRB20_48680</name>
</gene>
<sequence>MRYGVTDLLDDLAGAQDVNERLAIAVTLWQATSHLLLTAAGHWSGGGKWLHREVAHFDELGGTTFASALADGMRAVALGEIRSMVDIVTAVLDRVGGRLFEGYRANGPG</sequence>
<name>A0A7K0D7L0_9NOCA</name>